<dbReference type="AlphaFoldDB" id="A0A2G1QSM0"/>
<accession>A0A2G1QSM0</accession>
<gene>
    <name evidence="3" type="ORF">CSC94_00150</name>
</gene>
<dbReference type="CDD" id="cd00198">
    <property type="entry name" value="vWFA"/>
    <property type="match status" value="1"/>
</dbReference>
<proteinExistence type="predicted"/>
<dbReference type="SUPFAM" id="SSF53300">
    <property type="entry name" value="vWA-like"/>
    <property type="match status" value="1"/>
</dbReference>
<dbReference type="SMART" id="SM00327">
    <property type="entry name" value="VWA"/>
    <property type="match status" value="1"/>
</dbReference>
<dbReference type="Gene3D" id="3.40.50.410">
    <property type="entry name" value="von Willebrand factor, type A domain"/>
    <property type="match status" value="2"/>
</dbReference>
<dbReference type="EMBL" id="PDVP01000001">
    <property type="protein sequence ID" value="PHP68460.1"/>
    <property type="molecule type" value="Genomic_DNA"/>
</dbReference>
<keyword evidence="1" id="KW-0812">Transmembrane</keyword>
<reference evidence="3 4" key="1">
    <citation type="submission" date="2017-10" db="EMBL/GenBank/DDBJ databases">
        <title>Sedimentibacterium mangrovi gen. nov., sp. nov., a novel member of family Phyllobacteriacea isolated from mangrove sediment.</title>
        <authorList>
            <person name="Liao H."/>
            <person name="Tian Y."/>
        </authorList>
    </citation>
    <scope>NUCLEOTIDE SEQUENCE [LARGE SCALE GENOMIC DNA]</scope>
    <source>
        <strain evidence="3 4">X9-2-2</strain>
    </source>
</reference>
<feature type="domain" description="VWFA" evidence="2">
    <location>
        <begin position="152"/>
        <end position="422"/>
    </location>
</feature>
<protein>
    <recommendedName>
        <fullName evidence="2">VWFA domain-containing protein</fullName>
    </recommendedName>
</protein>
<evidence type="ECO:0000313" key="3">
    <source>
        <dbReference type="EMBL" id="PHP68460.1"/>
    </source>
</evidence>
<keyword evidence="1" id="KW-0472">Membrane</keyword>
<name>A0A2G1QSM0_9HYPH</name>
<dbReference type="Proteomes" id="UP000221168">
    <property type="component" value="Unassembled WGS sequence"/>
</dbReference>
<dbReference type="InterPro" id="IPR002035">
    <property type="entry name" value="VWF_A"/>
</dbReference>
<sequence length="433" mass="45709">MLTCFSRFLPSVRRFGANRRGDFAIMFGLMVPMLLIGTGMSISIVQITSAHSRLSNALDAALTSTARDITRGIIKEEDAEKTALVFLLANAGGGSMPQDSIRFASFAVDKAKQTIIATATGRAALAFPVFSLPGSQDVTAQSATLYSTNAVEVAMVLDVTGSMYGSKLNSLKTAAKNAVSSFMAMQSPGQDRVRLAVIPYATAVNTGSLSNVVFQERGPADAGTAPGLASPVGVSSAIDSCATERKGKDQLSDASPYSSRINRDYRLWYCPTAALMPLTSNKGALTARINSFTANGGTAGHIGVQWARYMLSPKWKDVLPASAAPGAYGDASVRKFAILMTDGEFNTAYACLPGESGDCSASYAKRLCADMRKDGIEIFTVGFQLTTAAARDVMQTCASTGGGKHYFETSSGSELDQAFQDIAKAIERLTVTR</sequence>
<evidence type="ECO:0000313" key="4">
    <source>
        <dbReference type="Proteomes" id="UP000221168"/>
    </source>
</evidence>
<dbReference type="InterPro" id="IPR036465">
    <property type="entry name" value="vWFA_dom_sf"/>
</dbReference>
<keyword evidence="1" id="KW-1133">Transmembrane helix</keyword>
<dbReference type="PROSITE" id="PS50234">
    <property type="entry name" value="VWFA"/>
    <property type="match status" value="1"/>
</dbReference>
<evidence type="ECO:0000259" key="2">
    <source>
        <dbReference type="PROSITE" id="PS50234"/>
    </source>
</evidence>
<organism evidence="3 4">
    <name type="scientific">Zhengella mangrovi</name>
    <dbReference type="NCBI Taxonomy" id="1982044"/>
    <lineage>
        <taxon>Bacteria</taxon>
        <taxon>Pseudomonadati</taxon>
        <taxon>Pseudomonadota</taxon>
        <taxon>Alphaproteobacteria</taxon>
        <taxon>Hyphomicrobiales</taxon>
        <taxon>Notoacmeibacteraceae</taxon>
        <taxon>Zhengella</taxon>
    </lineage>
</organism>
<evidence type="ECO:0000256" key="1">
    <source>
        <dbReference type="SAM" id="Phobius"/>
    </source>
</evidence>
<dbReference type="OrthoDB" id="7522752at2"/>
<comment type="caution">
    <text evidence="3">The sequence shown here is derived from an EMBL/GenBank/DDBJ whole genome shotgun (WGS) entry which is preliminary data.</text>
</comment>
<dbReference type="RefSeq" id="WP_099302515.1">
    <property type="nucleotide sequence ID" value="NZ_PDVP01000001.1"/>
</dbReference>
<dbReference type="Pfam" id="PF00092">
    <property type="entry name" value="VWA"/>
    <property type="match status" value="1"/>
</dbReference>
<feature type="transmembrane region" description="Helical" evidence="1">
    <location>
        <begin position="23"/>
        <end position="45"/>
    </location>
</feature>
<keyword evidence="4" id="KW-1185">Reference proteome</keyword>